<dbReference type="OrthoDB" id="1885901at2759"/>
<keyword evidence="5" id="KW-0479">Metal-binding</keyword>
<keyword evidence="6" id="KW-0249">Electron transport</keyword>
<keyword evidence="7" id="KW-0408">Iron</keyword>
<gene>
    <name evidence="11" type="ORF">LUZ63_013957</name>
</gene>
<dbReference type="GO" id="GO:0009507">
    <property type="term" value="C:chloroplast"/>
    <property type="evidence" value="ECO:0007669"/>
    <property type="project" value="UniProtKB-SubCell"/>
</dbReference>
<dbReference type="EMBL" id="JAMQYH010000004">
    <property type="protein sequence ID" value="KAJ1689802.1"/>
    <property type="molecule type" value="Genomic_DNA"/>
</dbReference>
<proteinExistence type="inferred from homology"/>
<evidence type="ECO:0000313" key="12">
    <source>
        <dbReference type="Proteomes" id="UP001151287"/>
    </source>
</evidence>
<comment type="similarity">
    <text evidence="2">Belongs to the 2Fe2S plant-type ferredoxin family.</text>
</comment>
<dbReference type="PANTHER" id="PTHR43112">
    <property type="entry name" value="FERREDOXIN"/>
    <property type="match status" value="1"/>
</dbReference>
<evidence type="ECO:0000256" key="7">
    <source>
        <dbReference type="ARBA" id="ARBA00023004"/>
    </source>
</evidence>
<reference evidence="11" key="1">
    <citation type="journal article" date="2022" name="Cell">
        <title>Repeat-based holocentromeres influence genome architecture and karyotype evolution.</title>
        <authorList>
            <person name="Hofstatter P.G."/>
            <person name="Thangavel G."/>
            <person name="Lux T."/>
            <person name="Neumann P."/>
            <person name="Vondrak T."/>
            <person name="Novak P."/>
            <person name="Zhang M."/>
            <person name="Costa L."/>
            <person name="Castellani M."/>
            <person name="Scott A."/>
            <person name="Toegelov H."/>
            <person name="Fuchs J."/>
            <person name="Mata-Sucre Y."/>
            <person name="Dias Y."/>
            <person name="Vanzela A.L.L."/>
            <person name="Huettel B."/>
            <person name="Almeida C.C.S."/>
            <person name="Simkova H."/>
            <person name="Souza G."/>
            <person name="Pedrosa-Harand A."/>
            <person name="Macas J."/>
            <person name="Mayer K.F.X."/>
            <person name="Houben A."/>
            <person name="Marques A."/>
        </authorList>
    </citation>
    <scope>NUCLEOTIDE SEQUENCE</scope>
    <source>
        <strain evidence="11">RhyBre1mFocal</strain>
    </source>
</reference>
<evidence type="ECO:0000259" key="10">
    <source>
        <dbReference type="Pfam" id="PF00111"/>
    </source>
</evidence>
<keyword evidence="4" id="KW-0001">2Fe-2S</keyword>
<name>A0A9Q0HKP4_9POAL</name>
<dbReference type="InterPro" id="IPR012675">
    <property type="entry name" value="Beta-grasp_dom_sf"/>
</dbReference>
<sequence length="106" mass="11827">MATTTLCLSNLSPDARLRCKDASARRTGSRRVRASRRAAEVFEPRPTVRTSFVVPEDQYILHTAQSQYITLPFACRHSCCTSCAIRIKSGQIRQLEALGISAELKE</sequence>
<comment type="cofactor">
    <cofactor evidence="9">
        <name>[2Fe-2S] cluster</name>
        <dbReference type="ChEBI" id="CHEBI:190135"/>
    </cofactor>
</comment>
<accession>A0A9Q0HKP4</accession>
<evidence type="ECO:0000256" key="8">
    <source>
        <dbReference type="ARBA" id="ARBA00023014"/>
    </source>
</evidence>
<evidence type="ECO:0000313" key="11">
    <source>
        <dbReference type="EMBL" id="KAJ1689802.1"/>
    </source>
</evidence>
<evidence type="ECO:0000256" key="1">
    <source>
        <dbReference type="ARBA" id="ARBA00004229"/>
    </source>
</evidence>
<dbReference type="Proteomes" id="UP001151287">
    <property type="component" value="Unassembled WGS sequence"/>
</dbReference>
<dbReference type="InterPro" id="IPR001041">
    <property type="entry name" value="2Fe-2S_ferredoxin-type"/>
</dbReference>
<keyword evidence="12" id="KW-1185">Reference proteome</keyword>
<comment type="caution">
    <text evidence="11">The sequence shown here is derived from an EMBL/GenBank/DDBJ whole genome shotgun (WGS) entry which is preliminary data.</text>
</comment>
<dbReference type="Gene3D" id="3.10.20.30">
    <property type="match status" value="1"/>
</dbReference>
<dbReference type="CDD" id="cd00207">
    <property type="entry name" value="fer2"/>
    <property type="match status" value="1"/>
</dbReference>
<keyword evidence="3" id="KW-0813">Transport</keyword>
<organism evidence="11 12">
    <name type="scientific">Rhynchospora breviuscula</name>
    <dbReference type="NCBI Taxonomy" id="2022672"/>
    <lineage>
        <taxon>Eukaryota</taxon>
        <taxon>Viridiplantae</taxon>
        <taxon>Streptophyta</taxon>
        <taxon>Embryophyta</taxon>
        <taxon>Tracheophyta</taxon>
        <taxon>Spermatophyta</taxon>
        <taxon>Magnoliopsida</taxon>
        <taxon>Liliopsida</taxon>
        <taxon>Poales</taxon>
        <taxon>Cyperaceae</taxon>
        <taxon>Cyperoideae</taxon>
        <taxon>Rhynchosporeae</taxon>
        <taxon>Rhynchospora</taxon>
    </lineage>
</organism>
<evidence type="ECO:0000256" key="9">
    <source>
        <dbReference type="ARBA" id="ARBA00034078"/>
    </source>
</evidence>
<protein>
    <recommendedName>
        <fullName evidence="10">2Fe-2S ferredoxin-type domain-containing protein</fullName>
    </recommendedName>
</protein>
<feature type="domain" description="2Fe-2S ferredoxin-type" evidence="10">
    <location>
        <begin position="49"/>
        <end position="96"/>
    </location>
</feature>
<evidence type="ECO:0000256" key="6">
    <source>
        <dbReference type="ARBA" id="ARBA00022982"/>
    </source>
</evidence>
<dbReference type="Pfam" id="PF00111">
    <property type="entry name" value="Fer2"/>
    <property type="match status" value="1"/>
</dbReference>
<evidence type="ECO:0000256" key="3">
    <source>
        <dbReference type="ARBA" id="ARBA00022448"/>
    </source>
</evidence>
<dbReference type="InterPro" id="IPR036010">
    <property type="entry name" value="2Fe-2S_ferredoxin-like_sf"/>
</dbReference>
<dbReference type="AlphaFoldDB" id="A0A9Q0HKP4"/>
<evidence type="ECO:0000256" key="5">
    <source>
        <dbReference type="ARBA" id="ARBA00022723"/>
    </source>
</evidence>
<comment type="subcellular location">
    <subcellularLocation>
        <location evidence="1">Plastid</location>
        <location evidence="1">Chloroplast</location>
    </subcellularLocation>
</comment>
<dbReference type="SUPFAM" id="SSF54292">
    <property type="entry name" value="2Fe-2S ferredoxin-like"/>
    <property type="match status" value="1"/>
</dbReference>
<evidence type="ECO:0000256" key="2">
    <source>
        <dbReference type="ARBA" id="ARBA00007874"/>
    </source>
</evidence>
<dbReference type="PANTHER" id="PTHR43112:SF10">
    <property type="entry name" value="FERREDOXIN C 2, CHLOROPLASTIC"/>
    <property type="match status" value="1"/>
</dbReference>
<keyword evidence="8" id="KW-0411">Iron-sulfur</keyword>
<dbReference type="GO" id="GO:0046872">
    <property type="term" value="F:metal ion binding"/>
    <property type="evidence" value="ECO:0007669"/>
    <property type="project" value="UniProtKB-KW"/>
</dbReference>
<dbReference type="GO" id="GO:0051537">
    <property type="term" value="F:2 iron, 2 sulfur cluster binding"/>
    <property type="evidence" value="ECO:0007669"/>
    <property type="project" value="UniProtKB-KW"/>
</dbReference>
<evidence type="ECO:0000256" key="4">
    <source>
        <dbReference type="ARBA" id="ARBA00022714"/>
    </source>
</evidence>